<dbReference type="SUPFAM" id="SSF50129">
    <property type="entry name" value="GroES-like"/>
    <property type="match status" value="1"/>
</dbReference>
<dbReference type="GO" id="GO:0003939">
    <property type="term" value="F:L-iditol 2-dehydrogenase (NAD+) activity"/>
    <property type="evidence" value="ECO:0007669"/>
    <property type="project" value="TreeGrafter"/>
</dbReference>
<comment type="similarity">
    <text evidence="2 6">Belongs to the zinc-containing alcohol dehydrogenase family.</text>
</comment>
<protein>
    <submittedName>
        <fullName evidence="8">GroES-like protein</fullName>
    </submittedName>
</protein>
<sequence>MSRLQHAAVLYGPKDLRLETRPIHAPQEGQVQVAVVSTGLCGSDHHYYTHGRNGDFALKAPLVLGHEAGGVVTAIGPGVSGFKVGQRVAIEPGIPCSSSSHTKKCRYCLDGRYNLCNNMRFCSSAKTFPHLDGTLQGFMNHPADRLFPLPEACTFDQAALAEPLSVVMHASRRANFVQGQSVVVFGVGAIGALACALAKAQGGSRVCAIDINPARLDFVKSRGFADETMCLPRGGGGAGGAPVEDPIKRAAKTANAALAHFDEAGGFDVVYECSGAEPCIQMGIYCARPGGKLCLVGMGTPNLNMPLGAAALREVDVVGVFRYHDTWPAALSLLASGRLDGIEDLISHRLPLHRAREAFELVSKGVDADGNLVLKVLVSSQTTATRTRDEDRPFQRAAPPTERAIMNACRME</sequence>
<dbReference type="Pfam" id="PF08240">
    <property type="entry name" value="ADH_N"/>
    <property type="match status" value="1"/>
</dbReference>
<dbReference type="InterPro" id="IPR002328">
    <property type="entry name" value="ADH_Zn_CS"/>
</dbReference>
<dbReference type="InParanoid" id="A0A165MN11"/>
<organism evidence="8 9">
    <name type="scientific">Exidia glandulosa HHB12029</name>
    <dbReference type="NCBI Taxonomy" id="1314781"/>
    <lineage>
        <taxon>Eukaryota</taxon>
        <taxon>Fungi</taxon>
        <taxon>Dikarya</taxon>
        <taxon>Basidiomycota</taxon>
        <taxon>Agaricomycotina</taxon>
        <taxon>Agaricomycetes</taxon>
        <taxon>Auriculariales</taxon>
        <taxon>Exidiaceae</taxon>
        <taxon>Exidia</taxon>
    </lineage>
</organism>
<keyword evidence="5" id="KW-0560">Oxidoreductase</keyword>
<evidence type="ECO:0000313" key="9">
    <source>
        <dbReference type="Proteomes" id="UP000077266"/>
    </source>
</evidence>
<evidence type="ECO:0000256" key="3">
    <source>
        <dbReference type="ARBA" id="ARBA00022723"/>
    </source>
</evidence>
<dbReference type="CDD" id="cd05285">
    <property type="entry name" value="sorbitol_DH"/>
    <property type="match status" value="1"/>
</dbReference>
<dbReference type="InterPro" id="IPR020843">
    <property type="entry name" value="ER"/>
</dbReference>
<dbReference type="SMART" id="SM00829">
    <property type="entry name" value="PKS_ER"/>
    <property type="match status" value="1"/>
</dbReference>
<name>A0A165MN11_EXIGL</name>
<dbReference type="PANTHER" id="PTHR43161">
    <property type="entry name" value="SORBITOL DEHYDROGENASE"/>
    <property type="match status" value="1"/>
</dbReference>
<dbReference type="Pfam" id="PF00107">
    <property type="entry name" value="ADH_zinc_N"/>
    <property type="match status" value="1"/>
</dbReference>
<proteinExistence type="inferred from homology"/>
<accession>A0A165MN11</accession>
<keyword evidence="9" id="KW-1185">Reference proteome</keyword>
<dbReference type="SUPFAM" id="SSF51735">
    <property type="entry name" value="NAD(P)-binding Rossmann-fold domains"/>
    <property type="match status" value="1"/>
</dbReference>
<dbReference type="AlphaFoldDB" id="A0A165MN11"/>
<dbReference type="InterPro" id="IPR036291">
    <property type="entry name" value="NAD(P)-bd_dom_sf"/>
</dbReference>
<dbReference type="PANTHER" id="PTHR43161:SF25">
    <property type="entry name" value="ALCOHOL DEHYDROGENASE, PUTATIVE (AFU_ORTHOLOGUE AFUA_1G14390)-RELATED"/>
    <property type="match status" value="1"/>
</dbReference>
<comment type="cofactor">
    <cofactor evidence="1 6">
        <name>Zn(2+)</name>
        <dbReference type="ChEBI" id="CHEBI:29105"/>
    </cofactor>
</comment>
<keyword evidence="3 6" id="KW-0479">Metal-binding</keyword>
<evidence type="ECO:0000256" key="4">
    <source>
        <dbReference type="ARBA" id="ARBA00022833"/>
    </source>
</evidence>
<dbReference type="PROSITE" id="PS00059">
    <property type="entry name" value="ADH_ZINC"/>
    <property type="match status" value="1"/>
</dbReference>
<dbReference type="InterPro" id="IPR011032">
    <property type="entry name" value="GroES-like_sf"/>
</dbReference>
<dbReference type="InterPro" id="IPR045306">
    <property type="entry name" value="SDH-like"/>
</dbReference>
<dbReference type="Gene3D" id="3.40.50.720">
    <property type="entry name" value="NAD(P)-binding Rossmann-like Domain"/>
    <property type="match status" value="1"/>
</dbReference>
<dbReference type="Gene3D" id="3.90.180.10">
    <property type="entry name" value="Medium-chain alcohol dehydrogenases, catalytic domain"/>
    <property type="match status" value="1"/>
</dbReference>
<dbReference type="InterPro" id="IPR013154">
    <property type="entry name" value="ADH-like_N"/>
</dbReference>
<dbReference type="STRING" id="1314781.A0A165MN11"/>
<evidence type="ECO:0000259" key="7">
    <source>
        <dbReference type="SMART" id="SM00829"/>
    </source>
</evidence>
<reference evidence="8 9" key="1">
    <citation type="journal article" date="2016" name="Mol. Biol. Evol.">
        <title>Comparative Genomics of Early-Diverging Mushroom-Forming Fungi Provides Insights into the Origins of Lignocellulose Decay Capabilities.</title>
        <authorList>
            <person name="Nagy L.G."/>
            <person name="Riley R."/>
            <person name="Tritt A."/>
            <person name="Adam C."/>
            <person name="Daum C."/>
            <person name="Floudas D."/>
            <person name="Sun H."/>
            <person name="Yadav J.S."/>
            <person name="Pangilinan J."/>
            <person name="Larsson K.H."/>
            <person name="Matsuura K."/>
            <person name="Barry K."/>
            <person name="Labutti K."/>
            <person name="Kuo R."/>
            <person name="Ohm R.A."/>
            <person name="Bhattacharya S.S."/>
            <person name="Shirouzu T."/>
            <person name="Yoshinaga Y."/>
            <person name="Martin F.M."/>
            <person name="Grigoriev I.V."/>
            <person name="Hibbett D.S."/>
        </authorList>
    </citation>
    <scope>NUCLEOTIDE SEQUENCE [LARGE SCALE GENOMIC DNA]</scope>
    <source>
        <strain evidence="8 9">HHB12029</strain>
    </source>
</reference>
<evidence type="ECO:0000256" key="1">
    <source>
        <dbReference type="ARBA" id="ARBA00001947"/>
    </source>
</evidence>
<dbReference type="GO" id="GO:0008270">
    <property type="term" value="F:zinc ion binding"/>
    <property type="evidence" value="ECO:0007669"/>
    <property type="project" value="InterPro"/>
</dbReference>
<dbReference type="OrthoDB" id="5363962at2759"/>
<keyword evidence="4 6" id="KW-0862">Zinc</keyword>
<feature type="domain" description="Enoyl reductase (ER)" evidence="7">
    <location>
        <begin position="12"/>
        <end position="374"/>
    </location>
</feature>
<dbReference type="EMBL" id="KV425909">
    <property type="protein sequence ID" value="KZV99505.1"/>
    <property type="molecule type" value="Genomic_DNA"/>
</dbReference>
<dbReference type="GO" id="GO:0006062">
    <property type="term" value="P:sorbitol catabolic process"/>
    <property type="evidence" value="ECO:0007669"/>
    <property type="project" value="TreeGrafter"/>
</dbReference>
<dbReference type="Proteomes" id="UP000077266">
    <property type="component" value="Unassembled WGS sequence"/>
</dbReference>
<evidence type="ECO:0000256" key="2">
    <source>
        <dbReference type="ARBA" id="ARBA00008072"/>
    </source>
</evidence>
<evidence type="ECO:0000256" key="6">
    <source>
        <dbReference type="RuleBase" id="RU361277"/>
    </source>
</evidence>
<gene>
    <name evidence="8" type="ORF">EXIGLDRAFT_668430</name>
</gene>
<evidence type="ECO:0000256" key="5">
    <source>
        <dbReference type="ARBA" id="ARBA00023002"/>
    </source>
</evidence>
<evidence type="ECO:0000313" key="8">
    <source>
        <dbReference type="EMBL" id="KZV99505.1"/>
    </source>
</evidence>
<dbReference type="InterPro" id="IPR013149">
    <property type="entry name" value="ADH-like_C"/>
</dbReference>